<accession>A0A9P8T8K0</accession>
<feature type="compositionally biased region" description="Acidic residues" evidence="5">
    <location>
        <begin position="236"/>
        <end position="251"/>
    </location>
</feature>
<evidence type="ECO:0000313" key="8">
    <source>
        <dbReference type="Proteomes" id="UP000769528"/>
    </source>
</evidence>
<keyword evidence="4" id="KW-0175">Coiled coil</keyword>
<organism evidence="7 8">
    <name type="scientific">Wickerhamomyces mucosus</name>
    <dbReference type="NCBI Taxonomy" id="1378264"/>
    <lineage>
        <taxon>Eukaryota</taxon>
        <taxon>Fungi</taxon>
        <taxon>Dikarya</taxon>
        <taxon>Ascomycota</taxon>
        <taxon>Saccharomycotina</taxon>
        <taxon>Saccharomycetes</taxon>
        <taxon>Phaffomycetales</taxon>
        <taxon>Wickerhamomycetaceae</taxon>
        <taxon>Wickerhamomyces</taxon>
    </lineage>
</organism>
<dbReference type="Pfam" id="PF08573">
    <property type="entry name" value="SAE2"/>
    <property type="match status" value="1"/>
</dbReference>
<dbReference type="GO" id="GO:0006281">
    <property type="term" value="P:DNA repair"/>
    <property type="evidence" value="ECO:0007669"/>
    <property type="project" value="InterPro"/>
</dbReference>
<feature type="domain" description="DNA endonuclease activator Ctp1 C-terminal" evidence="6">
    <location>
        <begin position="349"/>
        <end position="449"/>
    </location>
</feature>
<dbReference type="EMBL" id="JAEUBF010001301">
    <property type="protein sequence ID" value="KAH3670353.1"/>
    <property type="molecule type" value="Genomic_DNA"/>
</dbReference>
<feature type="region of interest" description="Disordered" evidence="5">
    <location>
        <begin position="218"/>
        <end position="270"/>
    </location>
</feature>
<dbReference type="AlphaFoldDB" id="A0A9P8T8K0"/>
<evidence type="ECO:0000256" key="1">
    <source>
        <dbReference type="ARBA" id="ARBA00004123"/>
    </source>
</evidence>
<dbReference type="OrthoDB" id="5801062at2759"/>
<reference evidence="7" key="2">
    <citation type="submission" date="2021-01" db="EMBL/GenBank/DDBJ databases">
        <authorList>
            <person name="Schikora-Tamarit M.A."/>
        </authorList>
    </citation>
    <scope>NUCLEOTIDE SEQUENCE</scope>
    <source>
        <strain evidence="7">CBS6341</strain>
    </source>
</reference>
<sequence length="515" mass="60270">MNINYFVQKLQEWEIEFKKSQELIKSLQLENETQKLKINELENKLKETLRIKDPNLKSLQKDYNQLNIKYQQLLKQGSINNKNDEKNNVRIKKSETTNLNHAPRYGIVSMLQNQSSRNFIKSEPKDAIIIPSDSQSLDQDPVLEHIQSSQEDNNDQSKEDLIPTQYTVDSDEIPQQPDSSFHYNSDNLPPLPPSQETYNIINPKIYVPGTINIKEFPIDDSFSQNKSKDEQSNETYEVEDSQFNFTDDEDFQFPTPMTSNKTKKKTNQFPIKRESSSTNMMITPLITDKIANIDLKKFKDNTSTNFETPIKKKIKLDKVDLTFNPNTNQLWALHDFVINPKQNNNLDYAYDEVLRGDERKSCKHGKSCKSCEDWYEINKDLMKYVKPSGLKWNDNDNGNNNNDDDNNNDNNNDNNDNNHMNLINKVSKHRQLWDEPEEHYNFGKFDFPNEGNDQDSNGVVKKGRLINKIIYKRLLSSLSNTGKFMFKDEQYRKLVQERNFKVNKDNIDKIMQSSN</sequence>
<protein>
    <recommendedName>
        <fullName evidence="6">DNA endonuclease activator Ctp1 C-terminal domain-containing protein</fullName>
    </recommendedName>
</protein>
<comment type="caution">
    <text evidence="7">The sequence shown here is derived from an EMBL/GenBank/DDBJ whole genome shotgun (WGS) entry which is preliminary data.</text>
</comment>
<evidence type="ECO:0000313" key="7">
    <source>
        <dbReference type="EMBL" id="KAH3670353.1"/>
    </source>
</evidence>
<dbReference type="InterPro" id="IPR013882">
    <property type="entry name" value="Ctp1_C"/>
</dbReference>
<comment type="subcellular location">
    <subcellularLocation>
        <location evidence="1">Nucleus</location>
    </subcellularLocation>
</comment>
<proteinExistence type="predicted"/>
<dbReference type="Proteomes" id="UP000769528">
    <property type="component" value="Unassembled WGS sequence"/>
</dbReference>
<evidence type="ECO:0000259" key="6">
    <source>
        <dbReference type="Pfam" id="PF08573"/>
    </source>
</evidence>
<gene>
    <name evidence="7" type="ORF">WICMUC_004849</name>
</gene>
<keyword evidence="2" id="KW-0227">DNA damage</keyword>
<evidence type="ECO:0000256" key="5">
    <source>
        <dbReference type="SAM" id="MobiDB-lite"/>
    </source>
</evidence>
<evidence type="ECO:0000256" key="4">
    <source>
        <dbReference type="SAM" id="Coils"/>
    </source>
</evidence>
<evidence type="ECO:0000256" key="3">
    <source>
        <dbReference type="ARBA" id="ARBA00023242"/>
    </source>
</evidence>
<feature type="coiled-coil region" evidence="4">
    <location>
        <begin position="10"/>
        <end position="76"/>
    </location>
</feature>
<feature type="compositionally biased region" description="Low complexity" evidence="5">
    <location>
        <begin position="408"/>
        <end position="418"/>
    </location>
</feature>
<dbReference type="GO" id="GO:0005634">
    <property type="term" value="C:nucleus"/>
    <property type="evidence" value="ECO:0007669"/>
    <property type="project" value="UniProtKB-SubCell"/>
</dbReference>
<keyword evidence="8" id="KW-1185">Reference proteome</keyword>
<keyword evidence="3" id="KW-0539">Nucleus</keyword>
<feature type="region of interest" description="Disordered" evidence="5">
    <location>
        <begin position="390"/>
        <end position="420"/>
    </location>
</feature>
<evidence type="ECO:0000256" key="2">
    <source>
        <dbReference type="ARBA" id="ARBA00022763"/>
    </source>
</evidence>
<reference evidence="7" key="1">
    <citation type="journal article" date="2021" name="Open Biol.">
        <title>Shared evolutionary footprints suggest mitochondrial oxidative damage underlies multiple complex I losses in fungi.</title>
        <authorList>
            <person name="Schikora-Tamarit M.A."/>
            <person name="Marcet-Houben M."/>
            <person name="Nosek J."/>
            <person name="Gabaldon T."/>
        </authorList>
    </citation>
    <scope>NUCLEOTIDE SEQUENCE</scope>
    <source>
        <strain evidence="7">CBS6341</strain>
    </source>
</reference>
<name>A0A9P8T8K0_9ASCO</name>